<dbReference type="InterPro" id="IPR036047">
    <property type="entry name" value="F-box-like_dom_sf"/>
</dbReference>
<reference evidence="2" key="1">
    <citation type="journal article" date="2020" name="Stud. Mycol.">
        <title>101 Dothideomycetes genomes: a test case for predicting lifestyles and emergence of pathogens.</title>
        <authorList>
            <person name="Haridas S."/>
            <person name="Albert R."/>
            <person name="Binder M."/>
            <person name="Bloem J."/>
            <person name="Labutti K."/>
            <person name="Salamov A."/>
            <person name="Andreopoulos B."/>
            <person name="Baker S."/>
            <person name="Barry K."/>
            <person name="Bills G."/>
            <person name="Bluhm B."/>
            <person name="Cannon C."/>
            <person name="Castanera R."/>
            <person name="Culley D."/>
            <person name="Daum C."/>
            <person name="Ezra D."/>
            <person name="Gonzalez J."/>
            <person name="Henrissat B."/>
            <person name="Kuo A."/>
            <person name="Liang C."/>
            <person name="Lipzen A."/>
            <person name="Lutzoni F."/>
            <person name="Magnuson J."/>
            <person name="Mondo S."/>
            <person name="Nolan M."/>
            <person name="Ohm R."/>
            <person name="Pangilinan J."/>
            <person name="Park H.-J."/>
            <person name="Ramirez L."/>
            <person name="Alfaro M."/>
            <person name="Sun H."/>
            <person name="Tritt A."/>
            <person name="Yoshinaga Y."/>
            <person name="Zwiers L.-H."/>
            <person name="Turgeon B."/>
            <person name="Goodwin S."/>
            <person name="Spatafora J."/>
            <person name="Crous P."/>
            <person name="Grigoriev I."/>
        </authorList>
    </citation>
    <scope>NUCLEOTIDE SEQUENCE</scope>
    <source>
        <strain evidence="2">CBS 379.55</strain>
    </source>
</reference>
<gene>
    <name evidence="2" type="ORF">EI97DRAFT_433081</name>
</gene>
<dbReference type="OrthoDB" id="3800135at2759"/>
<sequence length="437" mass="51055">MDELPTELIANICDHFDSPRELLAFRAVARRYRDIVESCTNVRLRLCRAYFPAFDDALLAIRLQRIPIDSRCHFSLSQNRYSFIPTQDYFQAVMEGRPVPPCDIHSCPLPPSAPWYEELEAVMDLYLLALAFHATAENGINHIIHGMPGIQCGITIHECMTEFAPQYIETYLRSFYRMCAFGSVFGQGLFAQPVINALEKMPPQEGEHSPDIWEDFQEETRQYPLYRQAYNNFGNDDFSWEYSERLLFKGFFDWLYSQPEPSNLDPSLPVHPPQVIPQRLFTDKERKVLALLQLWKVTYWSYERGKGETPDTEGYVKALFNDTLWPSGRLPKTIYRPTLKKSRWSEPLKIIRIINHWAEAKDMASTVVEPHSNTWVQRAVDTGMDYELFLCPWDTVLSVELKHRFRVKFIDRVDFMFRPDFGLLNPLDEVREIQGVS</sequence>
<accession>A0A6A6JK58</accession>
<dbReference type="GeneID" id="54551490"/>
<dbReference type="InterPro" id="IPR001810">
    <property type="entry name" value="F-box_dom"/>
</dbReference>
<evidence type="ECO:0000259" key="1">
    <source>
        <dbReference type="PROSITE" id="PS50181"/>
    </source>
</evidence>
<dbReference type="AlphaFoldDB" id="A0A6A6JK58"/>
<evidence type="ECO:0000313" key="3">
    <source>
        <dbReference type="Proteomes" id="UP000800097"/>
    </source>
</evidence>
<feature type="domain" description="F-box" evidence="1">
    <location>
        <begin position="1"/>
        <end position="46"/>
    </location>
</feature>
<proteinExistence type="predicted"/>
<dbReference type="Proteomes" id="UP000800097">
    <property type="component" value="Unassembled WGS sequence"/>
</dbReference>
<dbReference type="PROSITE" id="PS50181">
    <property type="entry name" value="FBOX"/>
    <property type="match status" value="1"/>
</dbReference>
<keyword evidence="3" id="KW-1185">Reference proteome</keyword>
<dbReference type="EMBL" id="ML986492">
    <property type="protein sequence ID" value="KAF2276852.1"/>
    <property type="molecule type" value="Genomic_DNA"/>
</dbReference>
<name>A0A6A6JK58_WESOR</name>
<dbReference type="RefSeq" id="XP_033654391.1">
    <property type="nucleotide sequence ID" value="XM_033798315.1"/>
</dbReference>
<organism evidence="2 3">
    <name type="scientific">Westerdykella ornata</name>
    <dbReference type="NCBI Taxonomy" id="318751"/>
    <lineage>
        <taxon>Eukaryota</taxon>
        <taxon>Fungi</taxon>
        <taxon>Dikarya</taxon>
        <taxon>Ascomycota</taxon>
        <taxon>Pezizomycotina</taxon>
        <taxon>Dothideomycetes</taxon>
        <taxon>Pleosporomycetidae</taxon>
        <taxon>Pleosporales</taxon>
        <taxon>Sporormiaceae</taxon>
        <taxon>Westerdykella</taxon>
    </lineage>
</organism>
<dbReference type="SUPFAM" id="SSF81383">
    <property type="entry name" value="F-box domain"/>
    <property type="match status" value="1"/>
</dbReference>
<evidence type="ECO:0000313" key="2">
    <source>
        <dbReference type="EMBL" id="KAF2276852.1"/>
    </source>
</evidence>
<protein>
    <recommendedName>
        <fullName evidence="1">F-box domain-containing protein</fullName>
    </recommendedName>
</protein>